<dbReference type="InterPro" id="IPR002156">
    <property type="entry name" value="RNaseH_domain"/>
</dbReference>
<dbReference type="SUPFAM" id="SSF53098">
    <property type="entry name" value="Ribonuclease H-like"/>
    <property type="match status" value="1"/>
</dbReference>
<dbReference type="GO" id="GO:0004523">
    <property type="term" value="F:RNA-DNA hybrid ribonuclease activity"/>
    <property type="evidence" value="ECO:0007669"/>
    <property type="project" value="InterPro"/>
</dbReference>
<evidence type="ECO:0000313" key="3">
    <source>
        <dbReference type="EMBL" id="GFR87953.1"/>
    </source>
</evidence>
<sequence>MWTLIHQICSRNVTNLHIQWIPGHCGIAGNDEADHLANQGQIEDQREVEIDLKTAKAVSKRHVLDTIWAPQNVHESKPAGIRPPPHLRQRGGPVAARESGPGPTTLQRKKSYPPEVPL</sequence>
<dbReference type="InterPro" id="IPR012337">
    <property type="entry name" value="RNaseH-like_sf"/>
</dbReference>
<name>A0AAV4GQ99_9GAST</name>
<feature type="region of interest" description="Disordered" evidence="1">
    <location>
        <begin position="71"/>
        <end position="118"/>
    </location>
</feature>
<dbReference type="Gene3D" id="3.30.420.10">
    <property type="entry name" value="Ribonuclease H-like superfamily/Ribonuclease H"/>
    <property type="match status" value="1"/>
</dbReference>
<dbReference type="Proteomes" id="UP000762676">
    <property type="component" value="Unassembled WGS sequence"/>
</dbReference>
<dbReference type="PROSITE" id="PS50879">
    <property type="entry name" value="RNASE_H_1"/>
    <property type="match status" value="1"/>
</dbReference>
<reference evidence="3 4" key="1">
    <citation type="journal article" date="2021" name="Elife">
        <title>Chloroplast acquisition without the gene transfer in kleptoplastic sea slugs, Plakobranchus ocellatus.</title>
        <authorList>
            <person name="Maeda T."/>
            <person name="Takahashi S."/>
            <person name="Yoshida T."/>
            <person name="Shimamura S."/>
            <person name="Takaki Y."/>
            <person name="Nagai Y."/>
            <person name="Toyoda A."/>
            <person name="Suzuki Y."/>
            <person name="Arimoto A."/>
            <person name="Ishii H."/>
            <person name="Satoh N."/>
            <person name="Nishiyama T."/>
            <person name="Hasebe M."/>
            <person name="Maruyama T."/>
            <person name="Minagawa J."/>
            <person name="Obokata J."/>
            <person name="Shigenobu S."/>
        </authorList>
    </citation>
    <scope>NUCLEOTIDE SEQUENCE [LARGE SCALE GENOMIC DNA]</scope>
</reference>
<evidence type="ECO:0000256" key="1">
    <source>
        <dbReference type="SAM" id="MobiDB-lite"/>
    </source>
</evidence>
<proteinExistence type="predicted"/>
<protein>
    <recommendedName>
        <fullName evidence="2">RNase H type-1 domain-containing protein</fullName>
    </recommendedName>
</protein>
<evidence type="ECO:0000313" key="4">
    <source>
        <dbReference type="Proteomes" id="UP000762676"/>
    </source>
</evidence>
<dbReference type="InterPro" id="IPR036397">
    <property type="entry name" value="RNaseH_sf"/>
</dbReference>
<comment type="caution">
    <text evidence="3">The sequence shown here is derived from an EMBL/GenBank/DDBJ whole genome shotgun (WGS) entry which is preliminary data.</text>
</comment>
<organism evidence="3 4">
    <name type="scientific">Elysia marginata</name>
    <dbReference type="NCBI Taxonomy" id="1093978"/>
    <lineage>
        <taxon>Eukaryota</taxon>
        <taxon>Metazoa</taxon>
        <taxon>Spiralia</taxon>
        <taxon>Lophotrochozoa</taxon>
        <taxon>Mollusca</taxon>
        <taxon>Gastropoda</taxon>
        <taxon>Heterobranchia</taxon>
        <taxon>Euthyneura</taxon>
        <taxon>Panpulmonata</taxon>
        <taxon>Sacoglossa</taxon>
        <taxon>Placobranchoidea</taxon>
        <taxon>Plakobranchidae</taxon>
        <taxon>Elysia</taxon>
    </lineage>
</organism>
<dbReference type="GO" id="GO:0003676">
    <property type="term" value="F:nucleic acid binding"/>
    <property type="evidence" value="ECO:0007669"/>
    <property type="project" value="InterPro"/>
</dbReference>
<dbReference type="AlphaFoldDB" id="A0AAV4GQ99"/>
<gene>
    <name evidence="3" type="ORF">ElyMa_000758500</name>
</gene>
<feature type="domain" description="RNase H type-1" evidence="2">
    <location>
        <begin position="1"/>
        <end position="42"/>
    </location>
</feature>
<dbReference type="EMBL" id="BMAT01001548">
    <property type="protein sequence ID" value="GFR87953.1"/>
    <property type="molecule type" value="Genomic_DNA"/>
</dbReference>
<keyword evidence="4" id="KW-1185">Reference proteome</keyword>
<evidence type="ECO:0000259" key="2">
    <source>
        <dbReference type="PROSITE" id="PS50879"/>
    </source>
</evidence>
<dbReference type="Pfam" id="PF00075">
    <property type="entry name" value="RNase_H"/>
    <property type="match status" value="1"/>
</dbReference>
<accession>A0AAV4GQ99</accession>